<dbReference type="Gene3D" id="1.10.287.950">
    <property type="entry name" value="Methyl-accepting chemotaxis protein"/>
    <property type="match status" value="1"/>
</dbReference>
<keyword evidence="1" id="KW-0145">Chemotaxis</keyword>
<feature type="coiled-coil region" evidence="4">
    <location>
        <begin position="200"/>
        <end position="231"/>
    </location>
</feature>
<dbReference type="Pfam" id="PF13682">
    <property type="entry name" value="CZB"/>
    <property type="match status" value="1"/>
</dbReference>
<keyword evidence="4" id="KW-0175">Coiled coil</keyword>
<feature type="domain" description="Methyl-accepting transducer" evidence="5">
    <location>
        <begin position="7"/>
        <end position="222"/>
    </location>
</feature>
<dbReference type="SUPFAM" id="SSF58104">
    <property type="entry name" value="Methyl-accepting chemotaxis protein (MCP) signaling domain"/>
    <property type="match status" value="1"/>
</dbReference>
<dbReference type="PANTHER" id="PTHR43531">
    <property type="entry name" value="PROTEIN ICFG"/>
    <property type="match status" value="1"/>
</dbReference>
<name>A0ABM7MT84_9BURK</name>
<evidence type="ECO:0000313" key="7">
    <source>
        <dbReference type="Proteomes" id="UP000824366"/>
    </source>
</evidence>
<sequence>MQEIRGAADALTGAANQVSATAQSLSQAASEQAASVEETTAQIDVMSASITQNSDNAKVTDGMATKTTKEAVDGGSAVSQTVTAMKQIAAKIGIVDDIAYQTNLLALNAAIEAARAGEHGKGFAVVAAEVRKLAERSQEAAKEIGELAGNSVTTAERAGKLLDEIVPSIQKTSELVQEIAAASSEQSDSVSQIGGAMGQLSKATQQNASASEELAATSEELSGQAEQLQQSIAFFQTGGGRATVRSSPALGFAVAINRRTQEPGMLAIGQPVGRQVGAAIDFDKVIGAHAQWKTKFRAAISRKEQLNAENISRDDVCELGKWIYSSGKGAFDKSAEFTQLVSEHKHFHRCAGEVAHSINQHRYEQAGQMLATKSDFSDASNRVIATLGRIKRASS</sequence>
<dbReference type="Gene3D" id="1.20.120.30">
    <property type="entry name" value="Aspartate receptor, ligand-binding domain"/>
    <property type="match status" value="1"/>
</dbReference>
<evidence type="ECO:0000256" key="4">
    <source>
        <dbReference type="SAM" id="Coils"/>
    </source>
</evidence>
<evidence type="ECO:0000256" key="1">
    <source>
        <dbReference type="ARBA" id="ARBA00022500"/>
    </source>
</evidence>
<comment type="similarity">
    <text evidence="2">Belongs to the methyl-accepting chemotaxis (MCP) protein family.</text>
</comment>
<evidence type="ECO:0000256" key="3">
    <source>
        <dbReference type="PROSITE-ProRule" id="PRU00284"/>
    </source>
</evidence>
<proteinExistence type="inferred from homology"/>
<dbReference type="InterPro" id="IPR051310">
    <property type="entry name" value="MCP_chemotaxis"/>
</dbReference>
<dbReference type="InterPro" id="IPR004090">
    <property type="entry name" value="Chemotax_Me-accpt_rcpt"/>
</dbReference>
<organism evidence="6 7">
    <name type="scientific">Rhodoferax lithotrophicus</name>
    <dbReference type="NCBI Taxonomy" id="2798804"/>
    <lineage>
        <taxon>Bacteria</taxon>
        <taxon>Pseudomonadati</taxon>
        <taxon>Pseudomonadota</taxon>
        <taxon>Betaproteobacteria</taxon>
        <taxon>Burkholderiales</taxon>
        <taxon>Comamonadaceae</taxon>
        <taxon>Rhodoferax</taxon>
    </lineage>
</organism>
<evidence type="ECO:0000256" key="2">
    <source>
        <dbReference type="ARBA" id="ARBA00029447"/>
    </source>
</evidence>
<dbReference type="PANTHER" id="PTHR43531:SF11">
    <property type="entry name" value="METHYL-ACCEPTING CHEMOTAXIS PROTEIN 3"/>
    <property type="match status" value="1"/>
</dbReference>
<keyword evidence="7" id="KW-1185">Reference proteome</keyword>
<dbReference type="SMART" id="SM00283">
    <property type="entry name" value="MA"/>
    <property type="match status" value="1"/>
</dbReference>
<protein>
    <recommendedName>
        <fullName evidence="5">Methyl-accepting transducer domain-containing protein</fullName>
    </recommendedName>
</protein>
<evidence type="ECO:0000259" key="5">
    <source>
        <dbReference type="PROSITE" id="PS50111"/>
    </source>
</evidence>
<dbReference type="PROSITE" id="PS50111">
    <property type="entry name" value="CHEMOTAXIS_TRANSDUC_2"/>
    <property type="match status" value="1"/>
</dbReference>
<evidence type="ECO:0000313" key="6">
    <source>
        <dbReference type="EMBL" id="BCO29392.1"/>
    </source>
</evidence>
<dbReference type="EMBL" id="AP024238">
    <property type="protein sequence ID" value="BCO29392.1"/>
    <property type="molecule type" value="Genomic_DNA"/>
</dbReference>
<dbReference type="InterPro" id="IPR004089">
    <property type="entry name" value="MCPsignal_dom"/>
</dbReference>
<dbReference type="Pfam" id="PF00015">
    <property type="entry name" value="MCPsignal"/>
    <property type="match status" value="1"/>
</dbReference>
<reference evidence="6 7" key="1">
    <citation type="journal article" date="2021" name="Microbiol. Spectr.">
        <title>A Single Bacterium Capable of Oxidation and Reduction of Iron at Circumneutral pH.</title>
        <authorList>
            <person name="Kato S."/>
            <person name="Ohkuma M."/>
        </authorList>
    </citation>
    <scope>NUCLEOTIDE SEQUENCE [LARGE SCALE GENOMIC DNA]</scope>
    <source>
        <strain evidence="6 7">MIZ03</strain>
    </source>
</reference>
<accession>A0ABM7MT84</accession>
<keyword evidence="3" id="KW-0807">Transducer</keyword>
<dbReference type="PRINTS" id="PR00260">
    <property type="entry name" value="CHEMTRNSDUCR"/>
</dbReference>
<dbReference type="Proteomes" id="UP000824366">
    <property type="component" value="Chromosome"/>
</dbReference>
<gene>
    <name evidence="6" type="ORF">MIZ03_4315</name>
</gene>
<dbReference type="InterPro" id="IPR025991">
    <property type="entry name" value="Chemoreceptor_zinc-bind_dom"/>
</dbReference>